<evidence type="ECO:0000313" key="1">
    <source>
        <dbReference type="EMBL" id="MCD1609929.1"/>
    </source>
</evidence>
<proteinExistence type="predicted"/>
<organism evidence="1 2">
    <name type="scientific">Stutzerimonas kunmingensis</name>
    <dbReference type="NCBI Taxonomy" id="1211807"/>
    <lineage>
        <taxon>Bacteria</taxon>
        <taxon>Pseudomonadati</taxon>
        <taxon>Pseudomonadota</taxon>
        <taxon>Gammaproteobacteria</taxon>
        <taxon>Pseudomonadales</taxon>
        <taxon>Pseudomonadaceae</taxon>
        <taxon>Stutzerimonas</taxon>
    </lineage>
</organism>
<gene>
    <name evidence="1" type="ORF">K7H17_18935</name>
</gene>
<protein>
    <submittedName>
        <fullName evidence="1">Uncharacterized protein</fullName>
    </submittedName>
</protein>
<reference evidence="1" key="1">
    <citation type="submission" date="2021-08" db="EMBL/GenBank/DDBJ databases">
        <title>Isolation and characterization of neutrophilic mixotrophic iron-oxidizing bacteria from deep-sea hydrothermal vents.</title>
        <authorList>
            <person name="He Y."/>
        </authorList>
    </citation>
    <scope>NUCLEOTIDE SEQUENCE</scope>
    <source>
        <strain evidence="1">IOP_13</strain>
    </source>
</reference>
<dbReference type="EMBL" id="JAINWF010000013">
    <property type="protein sequence ID" value="MCD1609929.1"/>
    <property type="molecule type" value="Genomic_DNA"/>
</dbReference>
<sequence>MLEGVDAGFGGEQGVEVLGQALPAGGEVLGIGGLSQAVEQRLYELGVGAFGVGLLRFQAFAQGHQLIDFGDDAMLFGERGHPDDRISNVAQFQIRDS</sequence>
<comment type="caution">
    <text evidence="1">The sequence shown here is derived from an EMBL/GenBank/DDBJ whole genome shotgun (WGS) entry which is preliminary data.</text>
</comment>
<dbReference type="Proteomes" id="UP001138989">
    <property type="component" value="Unassembled WGS sequence"/>
</dbReference>
<accession>A0A9X1N733</accession>
<keyword evidence="2" id="KW-1185">Reference proteome</keyword>
<evidence type="ECO:0000313" key="2">
    <source>
        <dbReference type="Proteomes" id="UP001138989"/>
    </source>
</evidence>
<dbReference type="AlphaFoldDB" id="A0A9X1N733"/>
<name>A0A9X1N733_9GAMM</name>